<evidence type="ECO:0000313" key="3">
    <source>
        <dbReference type="EMBL" id="GJD48650.1"/>
    </source>
</evidence>
<feature type="region of interest" description="Disordered" evidence="1">
    <location>
        <begin position="1"/>
        <end position="34"/>
    </location>
</feature>
<keyword evidence="4" id="KW-1185">Reference proteome</keyword>
<feature type="transmembrane region" description="Helical" evidence="2">
    <location>
        <begin position="150"/>
        <end position="170"/>
    </location>
</feature>
<keyword evidence="2" id="KW-1133">Transmembrane helix</keyword>
<name>A0ABQ4QUQ7_9HYPH</name>
<feature type="transmembrane region" description="Helical" evidence="2">
    <location>
        <begin position="94"/>
        <end position="113"/>
    </location>
</feature>
<evidence type="ECO:0000313" key="4">
    <source>
        <dbReference type="Proteomes" id="UP001055167"/>
    </source>
</evidence>
<feature type="compositionally biased region" description="Polar residues" evidence="1">
    <location>
        <begin position="1"/>
        <end position="11"/>
    </location>
</feature>
<protein>
    <submittedName>
        <fullName evidence="3">Uncharacterized protein</fullName>
    </submittedName>
</protein>
<proteinExistence type="predicted"/>
<comment type="caution">
    <text evidence="3">The sequence shown here is derived from an EMBL/GenBank/DDBJ whole genome shotgun (WGS) entry which is preliminary data.</text>
</comment>
<organism evidence="3 4">
    <name type="scientific">Methylobacterium crusticola</name>
    <dbReference type="NCBI Taxonomy" id="1697972"/>
    <lineage>
        <taxon>Bacteria</taxon>
        <taxon>Pseudomonadati</taxon>
        <taxon>Pseudomonadota</taxon>
        <taxon>Alphaproteobacteria</taxon>
        <taxon>Hyphomicrobiales</taxon>
        <taxon>Methylobacteriaceae</taxon>
        <taxon>Methylobacterium</taxon>
    </lineage>
</organism>
<feature type="transmembrane region" description="Helical" evidence="2">
    <location>
        <begin position="48"/>
        <end position="74"/>
    </location>
</feature>
<dbReference type="Proteomes" id="UP001055167">
    <property type="component" value="Unassembled WGS sequence"/>
</dbReference>
<keyword evidence="2" id="KW-0472">Membrane</keyword>
<accession>A0ABQ4QUQ7</accession>
<evidence type="ECO:0000256" key="1">
    <source>
        <dbReference type="SAM" id="MobiDB-lite"/>
    </source>
</evidence>
<reference evidence="3" key="1">
    <citation type="journal article" date="2021" name="Front. Microbiol.">
        <title>Comprehensive Comparative Genomics and Phenotyping of Methylobacterium Species.</title>
        <authorList>
            <person name="Alessa O."/>
            <person name="Ogura Y."/>
            <person name="Fujitani Y."/>
            <person name="Takami H."/>
            <person name="Hayashi T."/>
            <person name="Sahin N."/>
            <person name="Tani A."/>
        </authorList>
    </citation>
    <scope>NUCLEOTIDE SEQUENCE</scope>
    <source>
        <strain evidence="3">KCTC 52305</strain>
    </source>
</reference>
<reference evidence="3" key="2">
    <citation type="submission" date="2021-08" db="EMBL/GenBank/DDBJ databases">
        <authorList>
            <person name="Tani A."/>
            <person name="Ola A."/>
            <person name="Ogura Y."/>
            <person name="Katsura K."/>
            <person name="Hayashi T."/>
        </authorList>
    </citation>
    <scope>NUCLEOTIDE SEQUENCE</scope>
    <source>
        <strain evidence="3">KCTC 52305</strain>
    </source>
</reference>
<feature type="transmembrane region" description="Helical" evidence="2">
    <location>
        <begin position="289"/>
        <end position="307"/>
    </location>
</feature>
<evidence type="ECO:0000256" key="2">
    <source>
        <dbReference type="SAM" id="Phobius"/>
    </source>
</evidence>
<gene>
    <name evidence="3" type="ORF">OPKNFCMD_1373</name>
</gene>
<dbReference type="EMBL" id="BPQH01000003">
    <property type="protein sequence ID" value="GJD48650.1"/>
    <property type="molecule type" value="Genomic_DNA"/>
</dbReference>
<dbReference type="RefSeq" id="WP_128565954.1">
    <property type="nucleotide sequence ID" value="NZ_BPQH01000003.1"/>
</dbReference>
<feature type="transmembrane region" description="Helical" evidence="2">
    <location>
        <begin position="125"/>
        <end position="144"/>
    </location>
</feature>
<sequence length="329" mass="32437">MAVVTESTPVTPSRPGPERAGPDRAPPQTSLATPAEDMRTVMLNSVSWGAIFAGAAAALVSQVILNMLGVGVGLSTVDPMGNGTPGAGALGLGAGLWFVISGVLASAAGGYLAGRLSGKPSHTTAGYHGLVAWAVSTLVIIYLLSSAASGLVGGALGTASSAVSGVGGAVGGSARTLAQAAAPALTGLSDPFSSIEGQVRSAGNGQDPAALKDTAVSAMRAALTGDAAQQADAGEKAAQALAKAQGIPLDQARTQVKQYTQQFQDTVARTKEQARQAADATARTVSQGALYGALALILGALAAFFAGRVSAVGPTLTRTAPVPLTPRRA</sequence>
<keyword evidence="2" id="KW-0812">Transmembrane</keyword>